<evidence type="ECO:0008006" key="6">
    <source>
        <dbReference type="Google" id="ProtNLM"/>
    </source>
</evidence>
<comment type="caution">
    <text evidence="4">The sequence shown here is derived from an EMBL/GenBank/DDBJ whole genome shotgun (WGS) entry which is preliminary data.</text>
</comment>
<evidence type="ECO:0000313" key="4">
    <source>
        <dbReference type="EMBL" id="KAL1255035.1"/>
    </source>
</evidence>
<protein>
    <recommendedName>
        <fullName evidence="6">Transposable element P transposase</fullName>
    </recommendedName>
</protein>
<organism evidence="4 5">
    <name type="scientific">Cirrhinus molitorella</name>
    <name type="common">mud carp</name>
    <dbReference type="NCBI Taxonomy" id="172907"/>
    <lineage>
        <taxon>Eukaryota</taxon>
        <taxon>Metazoa</taxon>
        <taxon>Chordata</taxon>
        <taxon>Craniata</taxon>
        <taxon>Vertebrata</taxon>
        <taxon>Euteleostomi</taxon>
        <taxon>Actinopterygii</taxon>
        <taxon>Neopterygii</taxon>
        <taxon>Teleostei</taxon>
        <taxon>Ostariophysi</taxon>
        <taxon>Cypriniformes</taxon>
        <taxon>Cyprinidae</taxon>
        <taxon>Labeoninae</taxon>
        <taxon>Labeonini</taxon>
        <taxon>Cirrhinus</taxon>
    </lineage>
</organism>
<name>A0ABR3LQ65_9TELE</name>
<feature type="domain" description="Transposable element P transposase-like RNase H C-terminal" evidence="3">
    <location>
        <begin position="372"/>
        <end position="400"/>
    </location>
</feature>
<dbReference type="Pfam" id="PF21789">
    <property type="entry name" value="TNP-like_RNaseH_C"/>
    <property type="match status" value="1"/>
</dbReference>
<evidence type="ECO:0000259" key="1">
    <source>
        <dbReference type="Pfam" id="PF21787"/>
    </source>
</evidence>
<feature type="domain" description="Transposable element P transposase-like GTP-binding insertion" evidence="2">
    <location>
        <begin position="211"/>
        <end position="292"/>
    </location>
</feature>
<dbReference type="EMBL" id="JAYMGO010000019">
    <property type="protein sequence ID" value="KAL1255035.1"/>
    <property type="molecule type" value="Genomic_DNA"/>
</dbReference>
<dbReference type="Proteomes" id="UP001558613">
    <property type="component" value="Unassembled WGS sequence"/>
</dbReference>
<dbReference type="Pfam" id="PF21788">
    <property type="entry name" value="TNP-like_GBD"/>
    <property type="match status" value="1"/>
</dbReference>
<feature type="domain" description="Transposable element P transposase-like RNase H" evidence="1">
    <location>
        <begin position="55"/>
        <end position="188"/>
    </location>
</feature>
<dbReference type="Pfam" id="PF21787">
    <property type="entry name" value="TNP-like_RNaseH_N"/>
    <property type="match status" value="1"/>
</dbReference>
<evidence type="ECO:0000259" key="3">
    <source>
        <dbReference type="Pfam" id="PF21789"/>
    </source>
</evidence>
<keyword evidence="5" id="KW-1185">Reference proteome</keyword>
<dbReference type="InterPro" id="IPR048367">
    <property type="entry name" value="TNP-like_RNaseH_C"/>
</dbReference>
<proteinExistence type="predicted"/>
<dbReference type="InterPro" id="IPR048365">
    <property type="entry name" value="TNP-like_RNaseH_N"/>
</dbReference>
<evidence type="ECO:0000259" key="2">
    <source>
        <dbReference type="Pfam" id="PF21788"/>
    </source>
</evidence>
<accession>A0ABR3LQ65</accession>
<reference evidence="4 5" key="1">
    <citation type="submission" date="2023-09" db="EMBL/GenBank/DDBJ databases">
        <authorList>
            <person name="Wang M."/>
        </authorList>
    </citation>
    <scope>NUCLEOTIDE SEQUENCE [LARGE SCALE GENOMIC DNA]</scope>
    <source>
        <strain evidence="4">GT-2023</strain>
        <tissue evidence="4">Liver</tissue>
    </source>
</reference>
<sequence>MSQRKCQGYRWTTQDKAFFLSLWHASPKCYQLLCRVFSMPSICTLQKSIQAVDFKTGFNSNVLSTLRKAMETTKPIDKLCAIVTDEMSLKEAVHYNEAADRVEAFGDFGKGHRTPYVANYASAFMVRGLFTKWKQLFGYCFTSGPIPHVRLQSMLLDGIRELRKAGMECLVFICDQGAGNRAMLARLGVTKEQPFFIVDGIRVFCLWDPPHLIKNIRNNWRHHGFALDGDEITWGILEDLYTYDSQQEIRLCCSLTKKHVHLPPFASMRVRFATQVLSHSVAVGIKTLADIKGLTSQHQKNYLAAARFYSSAHFPFLDKCLEWLPRLKLIGANSNKKQIPCVEGWQHNILCLKMLWSDLRQRHQVSFLLTNRLNQDCLENAYSSIRARGGNRDNPDSVQFACEHRAVATGLMFSNSEKKNCEQDLDTFLLQFSAYASQKSPQVIVDPESIMEEHGYCRVDVDCDSMDCTVVRERENLLVCESEKPGRVFNKYQQSTCSNSEGECSARTSYLQEHQSSDADLGSDIDPPEVVLNLLTKPSVQSSPAFDHDGNVLVYIAGYIADKVVGKFAALDGPCKEYTLHSTHVPTDCRYTFLKDKQYTDLALGDKGLKVPSTSLVELVTALESNFQKHINSVVHSVGLEKKLFTSGMEVVSDCREVVCSKEECKRSLVYLVKLFNRIRIHHVLRTQNRRISQPNQKHNRKFLKITHL</sequence>
<gene>
    <name evidence="4" type="ORF">QQF64_013096</name>
</gene>
<evidence type="ECO:0000313" key="5">
    <source>
        <dbReference type="Proteomes" id="UP001558613"/>
    </source>
</evidence>
<dbReference type="InterPro" id="IPR048366">
    <property type="entry name" value="TNP-like_GBD"/>
</dbReference>